<sequence length="396" mass="42427">MTLGRLSDFVRQFARAGEGDSALLSADLRVLARSDRPGRITRLESPADGVLAALREPLARAGAASFTITYRGERYFVQSSVIVATGWRLVSWVPEERVLGGVHRAVGGAMATALGFLGVVLLLSLRLARRVTAPVERLAEFARRIGRLELDGPAPAQSRVLEIQHLAQALDDSARGLRAFRQFVPVQLVRQLMAEGLPLGASGRLRRVTIMFTDIAGFTGLAEGTPAPVLVAQLTDYFNLTAAVIARHGGTIDKYIGDGMMVLWGAPTALPDAELRTCRAALDLQAEVDALNDRARAAGRAPLPTRIGIHTGPVIAGVLGSNDRPAYTAIGDAVNVASRVEELNTALGTRILISEATWQGVAERLPVRRIATETLLRGRQAPLTVYELLEDRAATG</sequence>
<proteinExistence type="predicted"/>
<gene>
    <name evidence="3" type="ORF">DFR41_101705</name>
</gene>
<dbReference type="InterPro" id="IPR050697">
    <property type="entry name" value="Adenylyl/Guanylyl_Cyclase_3/4"/>
</dbReference>
<dbReference type="GO" id="GO:0016020">
    <property type="term" value="C:membrane"/>
    <property type="evidence" value="ECO:0007669"/>
    <property type="project" value="InterPro"/>
</dbReference>
<dbReference type="InterPro" id="IPR001054">
    <property type="entry name" value="A/G_cyclase"/>
</dbReference>
<dbReference type="PANTHER" id="PTHR43081">
    <property type="entry name" value="ADENYLATE CYCLASE, TERMINAL-DIFFERENTIATION SPECIFIC-RELATED"/>
    <property type="match status" value="1"/>
</dbReference>
<feature type="domain" description="HAMP" evidence="2">
    <location>
        <begin position="129"/>
        <end position="182"/>
    </location>
</feature>
<dbReference type="PANTHER" id="PTHR43081:SF1">
    <property type="entry name" value="ADENYLATE CYCLASE, TERMINAL-DIFFERENTIATION SPECIFIC"/>
    <property type="match status" value="1"/>
</dbReference>
<dbReference type="SMART" id="SM00304">
    <property type="entry name" value="HAMP"/>
    <property type="match status" value="1"/>
</dbReference>
<dbReference type="InterPro" id="IPR003660">
    <property type="entry name" value="HAMP_dom"/>
</dbReference>
<reference evidence="3 4" key="1">
    <citation type="submission" date="2018-07" db="EMBL/GenBank/DDBJ databases">
        <title>Genomic Encyclopedia of Type Strains, Phase IV (KMG-IV): sequencing the most valuable type-strain genomes for metagenomic binning, comparative biology and taxonomic classification.</title>
        <authorList>
            <person name="Goeker M."/>
        </authorList>
    </citation>
    <scope>NUCLEOTIDE SEQUENCE [LARGE SCALE GENOMIC DNA]</scope>
    <source>
        <strain evidence="3 4">DSM 21352</strain>
    </source>
</reference>
<dbReference type="SUPFAM" id="SSF55073">
    <property type="entry name" value="Nucleotide cyclase"/>
    <property type="match status" value="1"/>
</dbReference>
<dbReference type="Gene3D" id="3.30.70.1230">
    <property type="entry name" value="Nucleotide cyclase"/>
    <property type="match status" value="1"/>
</dbReference>
<evidence type="ECO:0000313" key="3">
    <source>
        <dbReference type="EMBL" id="RDI28949.1"/>
    </source>
</evidence>
<dbReference type="GO" id="GO:0009190">
    <property type="term" value="P:cyclic nucleotide biosynthetic process"/>
    <property type="evidence" value="ECO:0007669"/>
    <property type="project" value="InterPro"/>
</dbReference>
<evidence type="ECO:0000259" key="2">
    <source>
        <dbReference type="PROSITE" id="PS50885"/>
    </source>
</evidence>
<organism evidence="3 4">
    <name type="scientific">Pseudacidovorax intermedius</name>
    <dbReference type="NCBI Taxonomy" id="433924"/>
    <lineage>
        <taxon>Bacteria</taxon>
        <taxon>Pseudomonadati</taxon>
        <taxon>Pseudomonadota</taxon>
        <taxon>Betaproteobacteria</taxon>
        <taxon>Burkholderiales</taxon>
        <taxon>Comamonadaceae</taxon>
        <taxon>Pseudacidovorax</taxon>
    </lineage>
</organism>
<dbReference type="InterPro" id="IPR029787">
    <property type="entry name" value="Nucleotide_cyclase"/>
</dbReference>
<accession>A0A370FRH4</accession>
<protein>
    <submittedName>
        <fullName evidence="3">Class 3 adenylate cyclase</fullName>
    </submittedName>
</protein>
<dbReference type="Proteomes" id="UP000255265">
    <property type="component" value="Unassembled WGS sequence"/>
</dbReference>
<dbReference type="PROSITE" id="PS50125">
    <property type="entry name" value="GUANYLATE_CYCLASE_2"/>
    <property type="match status" value="1"/>
</dbReference>
<keyword evidence="4" id="KW-1185">Reference proteome</keyword>
<dbReference type="RefSeq" id="WP_170159307.1">
    <property type="nucleotide sequence ID" value="NZ_QQAV01000001.1"/>
</dbReference>
<dbReference type="Gene3D" id="3.30.450.20">
    <property type="entry name" value="PAS domain"/>
    <property type="match status" value="1"/>
</dbReference>
<dbReference type="EMBL" id="QQAV01000001">
    <property type="protein sequence ID" value="RDI28949.1"/>
    <property type="molecule type" value="Genomic_DNA"/>
</dbReference>
<dbReference type="GO" id="GO:0004016">
    <property type="term" value="F:adenylate cyclase activity"/>
    <property type="evidence" value="ECO:0007669"/>
    <property type="project" value="UniProtKB-ARBA"/>
</dbReference>
<dbReference type="Gene3D" id="1.10.8.500">
    <property type="entry name" value="HAMP domain in histidine kinase"/>
    <property type="match status" value="1"/>
</dbReference>
<dbReference type="AlphaFoldDB" id="A0A370FRH4"/>
<feature type="domain" description="Guanylate cyclase" evidence="1">
    <location>
        <begin position="209"/>
        <end position="341"/>
    </location>
</feature>
<dbReference type="CDD" id="cd18774">
    <property type="entry name" value="PDC2_HK_sensor"/>
    <property type="match status" value="1"/>
</dbReference>
<dbReference type="PROSITE" id="PS50885">
    <property type="entry name" value="HAMP"/>
    <property type="match status" value="1"/>
</dbReference>
<dbReference type="SMART" id="SM00044">
    <property type="entry name" value="CYCc"/>
    <property type="match status" value="1"/>
</dbReference>
<dbReference type="CDD" id="cd07302">
    <property type="entry name" value="CHD"/>
    <property type="match status" value="1"/>
</dbReference>
<dbReference type="Pfam" id="PF00211">
    <property type="entry name" value="Guanylate_cyc"/>
    <property type="match status" value="1"/>
</dbReference>
<dbReference type="Pfam" id="PF00672">
    <property type="entry name" value="HAMP"/>
    <property type="match status" value="1"/>
</dbReference>
<name>A0A370FRH4_9BURK</name>
<comment type="caution">
    <text evidence="3">The sequence shown here is derived from an EMBL/GenBank/DDBJ whole genome shotgun (WGS) entry which is preliminary data.</text>
</comment>
<dbReference type="GO" id="GO:0035556">
    <property type="term" value="P:intracellular signal transduction"/>
    <property type="evidence" value="ECO:0007669"/>
    <property type="project" value="InterPro"/>
</dbReference>
<evidence type="ECO:0000313" key="4">
    <source>
        <dbReference type="Proteomes" id="UP000255265"/>
    </source>
</evidence>
<evidence type="ECO:0000259" key="1">
    <source>
        <dbReference type="PROSITE" id="PS50125"/>
    </source>
</evidence>